<evidence type="ECO:0000313" key="2">
    <source>
        <dbReference type="Proteomes" id="UP000499080"/>
    </source>
</evidence>
<reference evidence="1 2" key="1">
    <citation type="journal article" date="2019" name="Sci. Rep.">
        <title>Orb-weaving spider Araneus ventricosus genome elucidates the spidroin gene catalogue.</title>
        <authorList>
            <person name="Kono N."/>
            <person name="Nakamura H."/>
            <person name="Ohtoshi R."/>
            <person name="Moran D.A.P."/>
            <person name="Shinohara A."/>
            <person name="Yoshida Y."/>
            <person name="Fujiwara M."/>
            <person name="Mori M."/>
            <person name="Tomita M."/>
            <person name="Arakawa K."/>
        </authorList>
    </citation>
    <scope>NUCLEOTIDE SEQUENCE [LARGE SCALE GENOMIC DNA]</scope>
</reference>
<protein>
    <submittedName>
        <fullName evidence="1">Uncharacterized protein</fullName>
    </submittedName>
</protein>
<sequence length="121" mass="13643">MTHKQHRLENNLTTNRTFMECSAYNQFVEKKIVRPSSSLRLRFLTMHSLAHTSTNIQNETLAALKLNGKEEKGSGLRIKSIYPFAPPSLMEWSSSLSESLCSSSSAISYQDRVARPCPQHG</sequence>
<dbReference type="EMBL" id="BGPR01001542">
    <property type="protein sequence ID" value="GBM56369.1"/>
    <property type="molecule type" value="Genomic_DNA"/>
</dbReference>
<dbReference type="AlphaFoldDB" id="A0A4Y2GU37"/>
<dbReference type="OrthoDB" id="10606949at2759"/>
<proteinExistence type="predicted"/>
<dbReference type="Proteomes" id="UP000499080">
    <property type="component" value="Unassembled WGS sequence"/>
</dbReference>
<comment type="caution">
    <text evidence="1">The sequence shown here is derived from an EMBL/GenBank/DDBJ whole genome shotgun (WGS) entry which is preliminary data.</text>
</comment>
<accession>A0A4Y2GU37</accession>
<gene>
    <name evidence="1" type="ORF">AVEN_7175_1</name>
</gene>
<evidence type="ECO:0000313" key="1">
    <source>
        <dbReference type="EMBL" id="GBM56369.1"/>
    </source>
</evidence>
<organism evidence="1 2">
    <name type="scientific">Araneus ventricosus</name>
    <name type="common">Orbweaver spider</name>
    <name type="synonym">Epeira ventricosa</name>
    <dbReference type="NCBI Taxonomy" id="182803"/>
    <lineage>
        <taxon>Eukaryota</taxon>
        <taxon>Metazoa</taxon>
        <taxon>Ecdysozoa</taxon>
        <taxon>Arthropoda</taxon>
        <taxon>Chelicerata</taxon>
        <taxon>Arachnida</taxon>
        <taxon>Araneae</taxon>
        <taxon>Araneomorphae</taxon>
        <taxon>Entelegynae</taxon>
        <taxon>Araneoidea</taxon>
        <taxon>Araneidae</taxon>
        <taxon>Araneus</taxon>
    </lineage>
</organism>
<keyword evidence="2" id="KW-1185">Reference proteome</keyword>
<name>A0A4Y2GU37_ARAVE</name>